<proteinExistence type="predicted"/>
<organism evidence="1 2">
    <name type="scientific">Helicobacter brantae</name>
    <dbReference type="NCBI Taxonomy" id="375927"/>
    <lineage>
        <taxon>Bacteria</taxon>
        <taxon>Pseudomonadati</taxon>
        <taxon>Campylobacterota</taxon>
        <taxon>Epsilonproteobacteria</taxon>
        <taxon>Campylobacterales</taxon>
        <taxon>Helicobacteraceae</taxon>
        <taxon>Helicobacter</taxon>
    </lineage>
</organism>
<dbReference type="RefSeq" id="WP_147288632.1">
    <property type="nucleotide sequence ID" value="NZ_NXLV01000022.1"/>
</dbReference>
<comment type="caution">
    <text evidence="1">The sequence shown here is derived from an EMBL/GenBank/DDBJ whole genome shotgun (WGS) entry which is preliminary data.</text>
</comment>
<protein>
    <recommendedName>
        <fullName evidence="3">Autotransporter domain-containing protein</fullName>
    </recommendedName>
</protein>
<feature type="non-terminal residue" evidence="1">
    <location>
        <position position="1960"/>
    </location>
</feature>
<keyword evidence="2" id="KW-1185">Reference proteome</keyword>
<reference evidence="1 2" key="1">
    <citation type="submission" date="2018-04" db="EMBL/GenBank/DDBJ databases">
        <title>Novel Campyloabacter and Helicobacter Species and Strains.</title>
        <authorList>
            <person name="Mannion A.J."/>
            <person name="Shen Z."/>
            <person name="Fox J.G."/>
        </authorList>
    </citation>
    <scope>NUCLEOTIDE SEQUENCE [LARGE SCALE GENOMIC DNA]</scope>
    <source>
        <strain evidence="1 2">MIT 04-9366</strain>
    </source>
</reference>
<name>A0A3D8IUA2_9HELI</name>
<dbReference type="EMBL" id="NXLV01000022">
    <property type="protein sequence ID" value="RDU68858.1"/>
    <property type="molecule type" value="Genomic_DNA"/>
</dbReference>
<evidence type="ECO:0008006" key="3">
    <source>
        <dbReference type="Google" id="ProtNLM"/>
    </source>
</evidence>
<dbReference type="Proteomes" id="UP000257045">
    <property type="component" value="Unassembled WGS sequence"/>
</dbReference>
<gene>
    <name evidence="1" type="ORF">CQA58_07975</name>
</gene>
<evidence type="ECO:0000313" key="1">
    <source>
        <dbReference type="EMBL" id="RDU68858.1"/>
    </source>
</evidence>
<sequence length="1960" mass="199691">MTKKNKTLGGGVVAKSNTLSSQTSVAKPSRFFKPLVASSLALALGVSVAVATDPSIQINGSDVTLQQLQSNGGNVLAKWAESGSYTTIANSTNNTPFNHFKFQFQKNASPSVGNVLTDQNNTYEILPRSADGNPSLTLTNNSGKGLMIGSSGTGDLIMSFALATGNDAPIGANATLNFTSTTQENGRNVALYGNLVIQGGYGNWSIPSNPITHLTANFSGDLKGNVTQLNPMSGYTPFSKMTFTNGSNITGNVSIAIGGATFEFDSGGIQGNLSITPNGNSMSDVNLLRTTGSNLAIGKTGGFIEGQLSTSGGGDTNFLIGYKDSVKDGTKVISLNPEDTTKFSITRGNFTFYNMKQLNFVDDSNQAKTFTLQTGTIDSATFQFDRSLIATPSSPSRAGGDALTTIMTGNLTALNGKSIRFSLIDDENITEKIDESTLKTLQVNGTITITGGGLSLFYNDRLDCFEAKLQATGGITQSGGYIGRNDAFFEANTFTEANGKKNITTIQGTNGGISHLRFNDNVNITGGISSTSGNGTELYFYQGVNVSADTNGNAIQAGGNNTIYLGETSQITGKVIANGGKTNALKLNNSANVTITGEISTNAGTQTISQIDGSSATLSLQDSLIKVYGGGTADITINADNLTIGGSSSLLADGNNNGINTISITTNTANISLTSISATIDNRKKNLINIASGTFEVTNSISSSGGVNQIASGAKNTINSISSNGNGTNTITLSGVSNTIGGISNSGGINSKNEISFTNAQATDSITGNIQAIADGHNRIASTGNLAIQGANLNIQAQWGQNYISGQDIVLGEEANKITIKSYGNRADKKATNEIIATGSLTGYISSIQAYDVIVGDNGFHTNILTGGANSNLTIGSMSASTSNQNTNTITVGNNSQILVTGNITQGDGGQNIFHLTGDTSTLKLQGQNNAISTISGYVAPTPPAGESRVTSGVSTLILDGANATTSNSGVSATITNAIDTGKLAINFNGNTNNIAKLTLSAGGNALESITLGNTDNANSTNNTLELSQGQTSIAQNVAIGANQALAFDLANGTTLTFNSGLTTAGTATFNLGSSSATTTTTTISGEIENSGNNVFNVKSTTTTLKYGANGLGFSSGTNTINFENTSGATLNWQDSEGNNQAITTSGGNTTINFTNSGTIAGGVSTSDSGSTTIAISDGKSATIQSSGISTSGGTTAISFLGNNTTPTDSTGSLSGNISTSGGTTTITFAQDGGTYTIANSNTFSTSSEGKNIIDLSSKSATIGNNLSFTGNSVSGSGGNIIKIGDGKTLTLQNDNGDATILTTQGGATYLNFAGTSNLSGNITTTAGSTTFNLGDGSNLANTDSTTATITGTITNTNAENVFNINSATTNFKYGNTNATSGLAFSEGTNKIVFTNTSVNGATLAWQDSSGATQAIATSGGNTTINFTNSGTISGGVSTSGGSTTIAISGGETATINNITSQTYGISTSGGSTNINFIGASGTLVSSISTTAGNTTFNLGDDSNLANTDSTTATITGTITNTDGTNQASDPYNGGTNTFNINSATTNFQYGSGLAFSEGINKIVFTNTSVNGATLNWQNSSGTTQAITTSGGNTEINFTNSGTISGGVSTSGGNTQINIENSKIANIPTLSTSTNGATFINFKGNTGTLVGDISTSGGTTTLELTDKIATITGSMATSGGNTEISFAGVSKLSVSNGISTTNSGTTTLNIADNAVATINGSITTGATSSGFSARGATPATNVTFKSTENKTSTLILQGLTNQITTLTMGAGENILALTEQGGEGQKARKKRSAVIDNVVKNSTGSLKLVSQISSDKADTFLIKGAIDKTRGAEDSLSPYQISLVLAEGTDSNQIAKNSPVLVATVKSDSGIEFEKTSKFVSGFVYKEADFITTLTDEKGNANESGDYTSYLVGSIVTDGIVMAEQAVTATAFTLNYDLYMANLNSLNKRMGELRENNHSQ</sequence>
<accession>A0A3D8IUA2</accession>
<evidence type="ECO:0000313" key="2">
    <source>
        <dbReference type="Proteomes" id="UP000257045"/>
    </source>
</evidence>